<evidence type="ECO:0000256" key="10">
    <source>
        <dbReference type="ARBA" id="ARBA00023170"/>
    </source>
</evidence>
<keyword evidence="11" id="KW-0325">Glycoprotein</keyword>
<comment type="similarity">
    <text evidence="2">Belongs to the RLP family.</text>
</comment>
<organism evidence="14 15">
    <name type="scientific">Punica granatum</name>
    <name type="common">Pomegranate</name>
    <dbReference type="NCBI Taxonomy" id="22663"/>
    <lineage>
        <taxon>Eukaryota</taxon>
        <taxon>Viridiplantae</taxon>
        <taxon>Streptophyta</taxon>
        <taxon>Embryophyta</taxon>
        <taxon>Tracheophyta</taxon>
        <taxon>Spermatophyta</taxon>
        <taxon>Magnoliopsida</taxon>
        <taxon>eudicotyledons</taxon>
        <taxon>Gunneridae</taxon>
        <taxon>Pentapetalae</taxon>
        <taxon>rosids</taxon>
        <taxon>malvids</taxon>
        <taxon>Myrtales</taxon>
        <taxon>Lythraceae</taxon>
        <taxon>Punica</taxon>
    </lineage>
</organism>
<dbReference type="FunFam" id="3.80.10.10:FF:000041">
    <property type="entry name" value="LRR receptor-like serine/threonine-protein kinase ERECTA"/>
    <property type="match status" value="1"/>
</dbReference>
<keyword evidence="3" id="KW-1003">Cell membrane</keyword>
<dbReference type="InterPro" id="IPR013210">
    <property type="entry name" value="LRR_N_plant-typ"/>
</dbReference>
<dbReference type="Gene3D" id="3.80.10.10">
    <property type="entry name" value="Ribonuclease Inhibitor"/>
    <property type="match status" value="4"/>
</dbReference>
<evidence type="ECO:0000256" key="1">
    <source>
        <dbReference type="ARBA" id="ARBA00004251"/>
    </source>
</evidence>
<keyword evidence="4" id="KW-0433">Leucine-rich repeat</keyword>
<keyword evidence="8" id="KW-1133">Transmembrane helix</keyword>
<evidence type="ECO:0000256" key="6">
    <source>
        <dbReference type="ARBA" id="ARBA00022729"/>
    </source>
</evidence>
<dbReference type="PANTHER" id="PTHR48065:SF32">
    <property type="entry name" value="PROTEIN BRASSINOSTEROID INSENSITIVE 1-LIKE"/>
    <property type="match status" value="1"/>
</dbReference>
<keyword evidence="7" id="KW-0677">Repeat</keyword>
<feature type="domain" description="Disease resistance R13L4/SHOC-2-like LRR" evidence="13">
    <location>
        <begin position="240"/>
        <end position="339"/>
    </location>
</feature>
<proteinExistence type="inferred from homology"/>
<dbReference type="RefSeq" id="XP_031378620.1">
    <property type="nucleotide sequence ID" value="XM_031522760.1"/>
</dbReference>
<evidence type="ECO:0000256" key="2">
    <source>
        <dbReference type="ARBA" id="ARBA00009592"/>
    </source>
</evidence>
<sequence length="1021" mass="113505">MASPVSIDSAKPLCHEADMSALLQFKSSFIVTAEASRGPLAYPKTESWVLGNVNNGTSSNCCLWDGVQCEEITGCVIALDLSSSFLYGSINSTSSLFRLVHLQRINLANNHFNYSRIPTEFGLFSGSTHLNLSFSGFSGPIPLEISKLSRLVSLDLCSNVYPNSTGLLQLQGQGFTSLVENLTLLEDLFLEYVNISSLVPERLANLYSLRTLRLAQTGLYGEFPAGVFQLPKLEIIGLSFNNITGHLPKFNSTSPLRILDLAVTKFSGELPVSLGDLSSLIYLRLNSYGCNFSGSIPNSIGNLQSLKYLDIAGCQFSGSIPSSFSNLSELMYLDVEMNSFRAQTLDSLSWLWKLTKLTTLGLPLINLQGEIPSSIGNLSQLVTLSLIGNELKGQIPPQLMNLTQLSKLFLRTNQLSGHIPNGLMNMTQLTVLDLCTNKLEGPIPATISQLQNLQVLRLIGNNLIGTLDFDTFLPLKNLVVIQLSMNKLSLITRDGTNSRLPQLQALGLAGCNLTEFPSFLKNQEVMDWLDLSNNKISGEIPNWVWNMSVNNLEFMNLSYNFLTGFDRRPAVLPWKYLVTLDLTSNLLEGHVPIPQPWIRSYLVSNNKLTGNFSASICNLSSLVILDLSFNFLGGELPQCLGNISNSLLLLNLQSNRFHGTVPQFHAIGMQLRMISLAENHFQGKLPRSLTNCPDLQFINFGINQFNDTFPSWLESLPELRVLILRANQFHGSIGKPSSNPAFQKLRIIDLSHNSFSGELPRDYFRSWKEMKVVNTTLGKLSYMNQSLQVANYLEYTYFGNYEYSMTIITKSLELYYPKISEDIKAMDFSWNMFEGEIPDTIGELKELHLLNLSSNFLTGQIPTSLGNLGALESLDLSQNRLSGEIPQELLRLNFLAVLDVSYNNLTGPIPRGQQFNTFPKSAYEGNEGLCGDVISRRCGGLDTEPAGKTGTSGKEQGSDSWYELDWKIVVIGYGGGLVVGVLIGSVFISDEHGWFAAVIVRVQEHRRRRRKSRKRRLNRRN</sequence>
<feature type="domain" description="Leucine-rich repeat-containing N-terminal plant-type" evidence="12">
    <location>
        <begin position="16"/>
        <end position="69"/>
    </location>
</feature>
<keyword evidence="5" id="KW-0812">Transmembrane</keyword>
<protein>
    <submittedName>
        <fullName evidence="15">Receptor-like protein 7</fullName>
    </submittedName>
</protein>
<gene>
    <name evidence="15" type="primary">LOC116194037</name>
</gene>
<evidence type="ECO:0000259" key="12">
    <source>
        <dbReference type="Pfam" id="PF08263"/>
    </source>
</evidence>
<feature type="domain" description="Disease resistance R13L4/SHOC-2-like LRR" evidence="13">
    <location>
        <begin position="343"/>
        <end position="525"/>
    </location>
</feature>
<dbReference type="FunFam" id="3.80.10.10:FF:000213">
    <property type="entry name" value="Tyrosine-sulfated glycopeptide receptor 1"/>
    <property type="match status" value="1"/>
</dbReference>
<evidence type="ECO:0000256" key="9">
    <source>
        <dbReference type="ARBA" id="ARBA00023136"/>
    </source>
</evidence>
<evidence type="ECO:0000256" key="4">
    <source>
        <dbReference type="ARBA" id="ARBA00022614"/>
    </source>
</evidence>
<evidence type="ECO:0000256" key="7">
    <source>
        <dbReference type="ARBA" id="ARBA00022737"/>
    </source>
</evidence>
<reference evidence="15" key="2">
    <citation type="submission" date="2025-08" db="UniProtKB">
        <authorList>
            <consortium name="RefSeq"/>
        </authorList>
    </citation>
    <scope>IDENTIFICATION</scope>
    <source>
        <tissue evidence="15">Leaf</tissue>
    </source>
</reference>
<evidence type="ECO:0000313" key="15">
    <source>
        <dbReference type="RefSeq" id="XP_031378620.1"/>
    </source>
</evidence>
<keyword evidence="9" id="KW-0472">Membrane</keyword>
<reference evidence="14" key="1">
    <citation type="journal article" date="2020" name="Plant Biotechnol. J.">
        <title>The pomegranate (Punica granatum L.) draft genome dissects genetic divergence between soft- and hard-seeded cultivars.</title>
        <authorList>
            <person name="Luo X."/>
            <person name="Li H."/>
            <person name="Wu Z."/>
            <person name="Yao W."/>
            <person name="Zhao P."/>
            <person name="Cao D."/>
            <person name="Yu H."/>
            <person name="Li K."/>
            <person name="Poudel K."/>
            <person name="Zhao D."/>
            <person name="Zhang F."/>
            <person name="Xia X."/>
            <person name="Chen L."/>
            <person name="Wang Q."/>
            <person name="Jing D."/>
            <person name="Cao S."/>
        </authorList>
    </citation>
    <scope>NUCLEOTIDE SEQUENCE [LARGE SCALE GENOMIC DNA]</scope>
    <source>
        <strain evidence="14">cv. Tunisia</strain>
    </source>
</reference>
<evidence type="ECO:0000313" key="14">
    <source>
        <dbReference type="Proteomes" id="UP000515151"/>
    </source>
</evidence>
<dbReference type="SMART" id="SM00369">
    <property type="entry name" value="LRR_TYP"/>
    <property type="match status" value="10"/>
</dbReference>
<dbReference type="PANTHER" id="PTHR48065">
    <property type="entry name" value="OS10G0469600 PROTEIN"/>
    <property type="match status" value="1"/>
</dbReference>
<dbReference type="AlphaFoldDB" id="A0A6P8C6Z0"/>
<comment type="subcellular location">
    <subcellularLocation>
        <location evidence="1">Cell membrane</location>
        <topology evidence="1">Single-pass type I membrane protein</topology>
    </subcellularLocation>
</comment>
<dbReference type="GeneID" id="116194037"/>
<dbReference type="InterPro" id="IPR001611">
    <property type="entry name" value="Leu-rich_rpt"/>
</dbReference>
<dbReference type="InterPro" id="IPR055414">
    <property type="entry name" value="LRR_R13L4/SHOC2-like"/>
</dbReference>
<dbReference type="FunFam" id="3.80.10.10:FF:000095">
    <property type="entry name" value="LRR receptor-like serine/threonine-protein kinase GSO1"/>
    <property type="match status" value="1"/>
</dbReference>
<dbReference type="SUPFAM" id="SSF52047">
    <property type="entry name" value="RNI-like"/>
    <property type="match status" value="1"/>
</dbReference>
<evidence type="ECO:0000256" key="5">
    <source>
        <dbReference type="ARBA" id="ARBA00022692"/>
    </source>
</evidence>
<name>A0A6P8C6Z0_PUNGR</name>
<dbReference type="Proteomes" id="UP000515151">
    <property type="component" value="Chromosome 2"/>
</dbReference>
<accession>A0A6P8C6Z0</accession>
<dbReference type="SUPFAM" id="SSF52058">
    <property type="entry name" value="L domain-like"/>
    <property type="match status" value="2"/>
</dbReference>
<dbReference type="Pfam" id="PF23598">
    <property type="entry name" value="LRR_14"/>
    <property type="match status" value="2"/>
</dbReference>
<dbReference type="Pfam" id="PF00560">
    <property type="entry name" value="LRR_1"/>
    <property type="match status" value="5"/>
</dbReference>
<dbReference type="InterPro" id="IPR032675">
    <property type="entry name" value="LRR_dom_sf"/>
</dbReference>
<dbReference type="Pfam" id="PF08263">
    <property type="entry name" value="LRRNT_2"/>
    <property type="match status" value="1"/>
</dbReference>
<keyword evidence="14" id="KW-1185">Reference proteome</keyword>
<keyword evidence="6" id="KW-0732">Signal</keyword>
<dbReference type="InterPro" id="IPR003591">
    <property type="entry name" value="Leu-rich_rpt_typical-subtyp"/>
</dbReference>
<dbReference type="GO" id="GO:0005886">
    <property type="term" value="C:plasma membrane"/>
    <property type="evidence" value="ECO:0007669"/>
    <property type="project" value="UniProtKB-SubCell"/>
</dbReference>
<evidence type="ECO:0000256" key="3">
    <source>
        <dbReference type="ARBA" id="ARBA00022475"/>
    </source>
</evidence>
<evidence type="ECO:0000259" key="13">
    <source>
        <dbReference type="Pfam" id="PF23598"/>
    </source>
</evidence>
<keyword evidence="10" id="KW-0675">Receptor</keyword>
<evidence type="ECO:0000256" key="11">
    <source>
        <dbReference type="ARBA" id="ARBA00023180"/>
    </source>
</evidence>
<evidence type="ECO:0000256" key="8">
    <source>
        <dbReference type="ARBA" id="ARBA00022989"/>
    </source>
</evidence>
<dbReference type="OrthoDB" id="676979at2759"/>